<organism evidence="1 2">
    <name type="scientific">Paracidovorax anthurii</name>
    <dbReference type="NCBI Taxonomy" id="78229"/>
    <lineage>
        <taxon>Bacteria</taxon>
        <taxon>Pseudomonadati</taxon>
        <taxon>Pseudomonadota</taxon>
        <taxon>Betaproteobacteria</taxon>
        <taxon>Burkholderiales</taxon>
        <taxon>Comamonadaceae</taxon>
        <taxon>Paracidovorax</taxon>
    </lineage>
</organism>
<dbReference type="EMBL" id="QLTA01000002">
    <property type="protein sequence ID" value="RAR86095.1"/>
    <property type="molecule type" value="Genomic_DNA"/>
</dbReference>
<dbReference type="InterPro" id="IPR006522">
    <property type="entry name" value="Phage_virion_morphogenesis"/>
</dbReference>
<protein>
    <submittedName>
        <fullName evidence="1">Virion morphogenesis family protein</fullName>
    </submittedName>
</protein>
<sequence>MPQLIELTDRSGLDYLHELVGRAQDMRPVLAEIGEDMVESTKGRFASATAPDGSAWAPNSPLTLARYGSMFAPKTAAKKVAGKKPGTGETRMLGTTINYQLPSGDAVSIGSPMVYAGTFHYGAKSGEFGFGIYATRNGSFPIPWGDIPGRPFLGASADDKANIVNLVRSYLMEG</sequence>
<dbReference type="OrthoDB" id="2081253at2"/>
<reference evidence="1 2" key="1">
    <citation type="submission" date="2018-06" db="EMBL/GenBank/DDBJ databases">
        <title>Genomic Encyclopedia of Archaeal and Bacterial Type Strains, Phase II (KMG-II): from individual species to whole genera.</title>
        <authorList>
            <person name="Goeker M."/>
        </authorList>
    </citation>
    <scope>NUCLEOTIDE SEQUENCE [LARGE SCALE GENOMIC DNA]</scope>
    <source>
        <strain evidence="1 2">CFPB 3232</strain>
    </source>
</reference>
<dbReference type="AlphaFoldDB" id="A0A328ZL28"/>
<comment type="caution">
    <text evidence="1">The sequence shown here is derived from an EMBL/GenBank/DDBJ whole genome shotgun (WGS) entry which is preliminary data.</text>
</comment>
<evidence type="ECO:0000313" key="1">
    <source>
        <dbReference type="EMBL" id="RAR86095.1"/>
    </source>
</evidence>
<dbReference type="Pfam" id="PF05069">
    <property type="entry name" value="Phage_tail_S"/>
    <property type="match status" value="1"/>
</dbReference>
<accession>A0A328ZL28</accession>
<gene>
    <name evidence="1" type="ORF">AX018_100256</name>
</gene>
<proteinExistence type="predicted"/>
<name>A0A328ZL28_9BURK</name>
<dbReference type="RefSeq" id="WP_111875466.1">
    <property type="nucleotide sequence ID" value="NZ_CBCSGC010000002.1"/>
</dbReference>
<evidence type="ECO:0000313" key="2">
    <source>
        <dbReference type="Proteomes" id="UP000248856"/>
    </source>
</evidence>
<dbReference type="Proteomes" id="UP000248856">
    <property type="component" value="Unassembled WGS sequence"/>
</dbReference>
<keyword evidence="2" id="KW-1185">Reference proteome</keyword>